<dbReference type="Pfam" id="PF21708">
    <property type="entry name" value="Glyco_hydro_59_C"/>
    <property type="match status" value="1"/>
</dbReference>
<keyword evidence="9" id="KW-1185">Reference proteome</keyword>
<gene>
    <name evidence="8" type="ORF">J2Z80_001039</name>
</gene>
<dbReference type="Gene3D" id="2.60.120.260">
    <property type="entry name" value="Galactose-binding domain-like"/>
    <property type="match status" value="2"/>
</dbReference>
<name>A0ABS4NCY5_9THEO</name>
<keyword evidence="4" id="KW-0746">Sphingolipid metabolism</keyword>
<comment type="similarity">
    <text evidence="1">Belongs to the glycosyl hydrolase 59 family.</text>
</comment>
<keyword evidence="5" id="KW-0443">Lipid metabolism</keyword>
<dbReference type="Gene3D" id="3.20.20.80">
    <property type="entry name" value="Glycosidases"/>
    <property type="match status" value="1"/>
</dbReference>
<evidence type="ECO:0000313" key="9">
    <source>
        <dbReference type="Proteomes" id="UP001166402"/>
    </source>
</evidence>
<dbReference type="Gene3D" id="3.20.20.70">
    <property type="entry name" value="Aldolase class I"/>
    <property type="match status" value="1"/>
</dbReference>
<dbReference type="EC" id="3.2.1.46" evidence="2"/>
<keyword evidence="3" id="KW-0677">Repeat</keyword>
<dbReference type="PANTHER" id="PTHR15172">
    <property type="entry name" value="GALACTOCEREBROSIDASE"/>
    <property type="match status" value="1"/>
</dbReference>
<feature type="domain" description="SLH" evidence="7">
    <location>
        <begin position="1633"/>
        <end position="1689"/>
    </location>
</feature>
<evidence type="ECO:0000256" key="5">
    <source>
        <dbReference type="ARBA" id="ARBA00022963"/>
    </source>
</evidence>
<dbReference type="Gene3D" id="2.60.120.560">
    <property type="entry name" value="Exo-inulinase, domain 1"/>
    <property type="match status" value="3"/>
</dbReference>
<evidence type="ECO:0000256" key="2">
    <source>
        <dbReference type="ARBA" id="ARBA00012657"/>
    </source>
</evidence>
<organism evidence="8 9">
    <name type="scientific">Thermoanaerobacterium butyriciformans</name>
    <dbReference type="NCBI Taxonomy" id="1702242"/>
    <lineage>
        <taxon>Bacteria</taxon>
        <taxon>Bacillati</taxon>
        <taxon>Bacillota</taxon>
        <taxon>Clostridia</taxon>
        <taxon>Thermoanaerobacterales</taxon>
        <taxon>Thermoanaerobacteraceae</taxon>
        <taxon>Thermoanaerobacterium</taxon>
    </lineage>
</organism>
<dbReference type="InterPro" id="IPR001286">
    <property type="entry name" value="Glyco_hydro_59"/>
</dbReference>
<dbReference type="RefSeq" id="WP_209453417.1">
    <property type="nucleotide sequence ID" value="NZ_JAGGLT010000009.1"/>
</dbReference>
<dbReference type="InterPro" id="IPR001119">
    <property type="entry name" value="SLH_dom"/>
</dbReference>
<dbReference type="PROSITE" id="PS51272">
    <property type="entry name" value="SLH"/>
    <property type="match status" value="3"/>
</dbReference>
<comment type="caution">
    <text evidence="8">The sequence shown here is derived from an EMBL/GenBank/DDBJ whole genome shotgun (WGS) entry which is preliminary data.</text>
</comment>
<evidence type="ECO:0000313" key="8">
    <source>
        <dbReference type="EMBL" id="MBP2071519.1"/>
    </source>
</evidence>
<dbReference type="InterPro" id="IPR049162">
    <property type="entry name" value="GH59_C"/>
</dbReference>
<proteinExistence type="inferred from homology"/>
<evidence type="ECO:0000256" key="6">
    <source>
        <dbReference type="ARBA" id="ARBA00033098"/>
    </source>
</evidence>
<dbReference type="Pfam" id="PF00395">
    <property type="entry name" value="SLH"/>
    <property type="match status" value="3"/>
</dbReference>
<dbReference type="InterPro" id="IPR049161">
    <property type="entry name" value="GH59_cat"/>
</dbReference>
<evidence type="ECO:0000256" key="4">
    <source>
        <dbReference type="ARBA" id="ARBA00022919"/>
    </source>
</evidence>
<accession>A0ABS4NCY5</accession>
<evidence type="ECO:0000256" key="1">
    <source>
        <dbReference type="ARBA" id="ARBA00005637"/>
    </source>
</evidence>
<dbReference type="Pfam" id="PF06439">
    <property type="entry name" value="3keto-disac_hyd"/>
    <property type="match status" value="2"/>
</dbReference>
<dbReference type="InterPro" id="IPR013785">
    <property type="entry name" value="Aldolase_TIM"/>
</dbReference>
<dbReference type="InterPro" id="IPR010496">
    <property type="entry name" value="AL/BT2_dom"/>
</dbReference>
<feature type="domain" description="SLH" evidence="7">
    <location>
        <begin position="1572"/>
        <end position="1630"/>
    </location>
</feature>
<dbReference type="EMBL" id="JAGGLT010000009">
    <property type="protein sequence ID" value="MBP2071519.1"/>
    <property type="molecule type" value="Genomic_DNA"/>
</dbReference>
<evidence type="ECO:0000259" key="7">
    <source>
        <dbReference type="PROSITE" id="PS51272"/>
    </source>
</evidence>
<sequence length="1689" mass="186479">MNCKLEKTVSYIMTIIFSMTFVFFNEAFAMTNNNNVNTTISSAADNTDVLLEDDFQECVAGSNNVVGWNLIGGTWTVKEDTTTNNVYLSNSSNSEVFAIAGDTSWTDYSVEADVQLNGNGTAYPGILARYTDNTHYYMFRLDPTNLSTLELSKNIGSTSGIILASKSFPTSVNKWYNLKMELRGNSIKCYVDGTLVFDVQDSSLSSGKIGFRAKWGPISIDNFVVRDLRYFSDDFEGTFSTAWTVDSGNWSVIKEVYNEMNYVYQQNDNSVEGIVINNNTKNLEDYSVQSDFMVITPNTKGGIIVREQDKNNYYLFRLNLINPQQAELIKVANGIPILLGSYSCTLELYKWYKIRIELMGSKILCYLNGNKVIEVKDTTYASGPMGLWTESGIADFDNVAVGPMTDTTKIPKIVNVDGSKEGRTFEGIGLVSANGSSRLLMDYPPEQQQDILNLLFKPNYGASLQHLKVEIGSDANSSSGTEPSHMRTENDFDITRGAGLWLASKAKAINPDIYLDALRWGTPSWIKTDEQKLEYYLKFLQGAKDVWGLNFDYLGADQNEGSFDSNWVTNVLRPGLDSAGFSNVKLVADDSVSNPWGIASTIKNNQALKNAIDVLSAHYTSNSTTDAQNSGKPLWYSEGRPQMRAYSLEDPNGPLQDMAKQIISSYVNGKMVKFEMQPFFESYYNIVPYNTKGNLIADKPWSGYYEIPVGFWITAQFTQFIKPGWIYLDDGCASDSRYNYLTLKKPDKSGDYSIIIDNVTSDPETFQFNLTGGLSNGTVHVWKTTEYVQFEKQQDIIPTVTDSSVTFTVTVDPYSITSLTTTTGQQKGQPKYAIPQDTNLVLPYADNFDNYQLGKEPKYATDEGGAFEVSNGGENGSKCLEQVITEQIKPIDWGSRTTPDPYTILGDLEWSNYSVSCDVNLENPQMSDPTKGYVALGGRTSDATSNTDIAQCYNIKLMQNGDWELRKGMSVLESGTLADFDPSKWYNLKLSFEYNNIKAYINGKIVADYNDTIGAIISGNVLLGSGYHIAKFDNLVVEPISDTIPIYVKRIDDSDSNILYQGKWNKTVDSYTNWNRTLTVFNPNTSVNDNTLGNGLNQFEYVGTWSYGSQSGAYQSDNHWSSVIDSYYQVRFQGTQIRLYGALDKVHGIAGVSIDGSPETLVDFYSPQRVDQALVYTSPVLEAGTHILKVRVTGTKNNNSTGTVITADRVDIVDNTQSPTENYLEYSFSGTGINIVGITGTTTVEADVYIDGQLKDSINEVPDFQGTKKLIYGISGLVPENHIIKFVPKTPISVDALEIYGLPPISYSRTGASTTTSGSSSNTSNTIGVVIKNGNIITLTLDAGKAKDLIVNSKDKEVVFDITTIGQGQQKVVQISKDILDTSAANGKEIVIKSDNASIALTKDALNQDQIQNGVNVSIKDNGKPNVTNYVPLSNVVDITISGSSGNVALVKPVEVTLNISKANDPRKVAVYYYNPTNQWEYVGGKVDAASGTITFNATHFSQYAAFEYDKTFNDIKDNWAKDVIEVLASRHIVEGMADTQYEPNKTVTRAEFTAMILRLLNIKEEQYSGEFSDVKSGDWYANAIEAAYKAGLIEGDGKNARPNDSITREEMTAIAIRAYEMLTQYKEENLGATSFSDDKSISDWARNVVANAAKLGIVNGEPNNVFAPKGNATRAEAAAIIYGLLEKI</sequence>
<dbReference type="PANTHER" id="PTHR15172:SF1">
    <property type="entry name" value="GALACTOCEREBROSIDASE"/>
    <property type="match status" value="1"/>
</dbReference>
<reference evidence="8" key="1">
    <citation type="submission" date="2021-03" db="EMBL/GenBank/DDBJ databases">
        <title>Genomic Encyclopedia of Type Strains, Phase IV (KMG-IV): sequencing the most valuable type-strain genomes for metagenomic binning, comparative biology and taxonomic classification.</title>
        <authorList>
            <person name="Goeker M."/>
        </authorList>
    </citation>
    <scope>NUCLEOTIDE SEQUENCE</scope>
    <source>
        <strain evidence="8">DSM 101588</strain>
    </source>
</reference>
<dbReference type="Proteomes" id="UP001166402">
    <property type="component" value="Unassembled WGS sequence"/>
</dbReference>
<dbReference type="Pfam" id="PF02057">
    <property type="entry name" value="Glyco_hydro_59"/>
    <property type="match status" value="1"/>
</dbReference>
<dbReference type="InterPro" id="IPR017853">
    <property type="entry name" value="GH"/>
</dbReference>
<dbReference type="SUPFAM" id="SSF51445">
    <property type="entry name" value="(Trans)glycosidases"/>
    <property type="match status" value="1"/>
</dbReference>
<dbReference type="InterPro" id="IPR013320">
    <property type="entry name" value="ConA-like_dom_sf"/>
</dbReference>
<feature type="domain" description="SLH" evidence="7">
    <location>
        <begin position="1508"/>
        <end position="1571"/>
    </location>
</feature>
<evidence type="ECO:0000256" key="3">
    <source>
        <dbReference type="ARBA" id="ARBA00022737"/>
    </source>
</evidence>
<protein>
    <recommendedName>
        <fullName evidence="2">galactosylceramidase</fullName>
        <ecNumber evidence="2">3.2.1.46</ecNumber>
    </recommendedName>
    <alternativeName>
        <fullName evidence="6">Galactosylceramidase</fullName>
    </alternativeName>
</protein>
<dbReference type="SUPFAM" id="SSF49899">
    <property type="entry name" value="Concanavalin A-like lectins/glucanases"/>
    <property type="match status" value="2"/>
</dbReference>
<keyword evidence="5" id="KW-0442">Lipid degradation</keyword>